<dbReference type="InterPro" id="IPR001888">
    <property type="entry name" value="Transposase_1"/>
</dbReference>
<dbReference type="OrthoDB" id="10065579at2759"/>
<evidence type="ECO:0008006" key="4">
    <source>
        <dbReference type="Google" id="ProtNLM"/>
    </source>
</evidence>
<evidence type="ECO:0000256" key="1">
    <source>
        <dbReference type="SAM" id="MobiDB-lite"/>
    </source>
</evidence>
<evidence type="ECO:0000313" key="2">
    <source>
        <dbReference type="EMBL" id="KAF7271646.1"/>
    </source>
</evidence>
<reference evidence="2" key="1">
    <citation type="submission" date="2020-08" db="EMBL/GenBank/DDBJ databases">
        <title>Genome sequencing and assembly of the red palm weevil Rhynchophorus ferrugineus.</title>
        <authorList>
            <person name="Dias G.B."/>
            <person name="Bergman C.M."/>
            <person name="Manee M."/>
        </authorList>
    </citation>
    <scope>NUCLEOTIDE SEQUENCE</scope>
    <source>
        <strain evidence="2">AA-2017</strain>
        <tissue evidence="2">Whole larva</tissue>
    </source>
</reference>
<dbReference type="Pfam" id="PF01359">
    <property type="entry name" value="Transposase_1"/>
    <property type="match status" value="1"/>
</dbReference>
<gene>
    <name evidence="2" type="ORF">GWI33_015495</name>
</gene>
<keyword evidence="3" id="KW-1185">Reference proteome</keyword>
<dbReference type="AlphaFoldDB" id="A0A834M4F4"/>
<proteinExistence type="predicted"/>
<dbReference type="InterPro" id="IPR036397">
    <property type="entry name" value="RNaseH_sf"/>
</dbReference>
<evidence type="ECO:0000313" key="3">
    <source>
        <dbReference type="Proteomes" id="UP000625711"/>
    </source>
</evidence>
<dbReference type="GO" id="GO:0003676">
    <property type="term" value="F:nucleic acid binding"/>
    <property type="evidence" value="ECO:0007669"/>
    <property type="project" value="InterPro"/>
</dbReference>
<name>A0A834M4F4_RHYFE</name>
<comment type="caution">
    <text evidence="2">The sequence shown here is derived from an EMBL/GenBank/DDBJ whole genome shotgun (WGS) entry which is preliminary data.</text>
</comment>
<sequence length="150" mass="17869">MSTEDADTLKISIERVHHIIHEYLSMRKLCVKWVQRELTFDQRQRRIDDSEQCLKVIKRNKPEFLRRYVTRDQTWLHYFTLKSNRRSSEWTAHDEPAPKRRKTQQSAGKVMASVFWDAHGIIFINYLEKGSTMTRQCTVSQVSENDGKNP</sequence>
<accession>A0A834M4F4</accession>
<protein>
    <recommendedName>
        <fullName evidence="4">Transposase</fullName>
    </recommendedName>
</protein>
<dbReference type="PANTHER" id="PTHR46060:SF1">
    <property type="entry name" value="MARINER MOS1 TRANSPOSASE-LIKE PROTEIN"/>
    <property type="match status" value="1"/>
</dbReference>
<feature type="region of interest" description="Disordered" evidence="1">
    <location>
        <begin position="86"/>
        <end position="106"/>
    </location>
</feature>
<feature type="compositionally biased region" description="Basic and acidic residues" evidence="1">
    <location>
        <begin position="86"/>
        <end position="98"/>
    </location>
</feature>
<organism evidence="2 3">
    <name type="scientific">Rhynchophorus ferrugineus</name>
    <name type="common">Red palm weevil</name>
    <name type="synonym">Curculio ferrugineus</name>
    <dbReference type="NCBI Taxonomy" id="354439"/>
    <lineage>
        <taxon>Eukaryota</taxon>
        <taxon>Metazoa</taxon>
        <taxon>Ecdysozoa</taxon>
        <taxon>Arthropoda</taxon>
        <taxon>Hexapoda</taxon>
        <taxon>Insecta</taxon>
        <taxon>Pterygota</taxon>
        <taxon>Neoptera</taxon>
        <taxon>Endopterygota</taxon>
        <taxon>Coleoptera</taxon>
        <taxon>Polyphaga</taxon>
        <taxon>Cucujiformia</taxon>
        <taxon>Curculionidae</taxon>
        <taxon>Dryophthorinae</taxon>
        <taxon>Rhynchophorus</taxon>
    </lineage>
</organism>
<dbReference type="Proteomes" id="UP000625711">
    <property type="component" value="Unassembled WGS sequence"/>
</dbReference>
<dbReference type="EMBL" id="JAACXV010013921">
    <property type="protein sequence ID" value="KAF7271646.1"/>
    <property type="molecule type" value="Genomic_DNA"/>
</dbReference>
<dbReference type="InterPro" id="IPR052709">
    <property type="entry name" value="Transposase-MT_Hybrid"/>
</dbReference>
<dbReference type="Gene3D" id="3.30.420.10">
    <property type="entry name" value="Ribonuclease H-like superfamily/Ribonuclease H"/>
    <property type="match status" value="1"/>
</dbReference>
<dbReference type="PANTHER" id="PTHR46060">
    <property type="entry name" value="MARINER MOS1 TRANSPOSASE-LIKE PROTEIN"/>
    <property type="match status" value="1"/>
</dbReference>